<evidence type="ECO:0000256" key="4">
    <source>
        <dbReference type="ARBA" id="ARBA00022519"/>
    </source>
</evidence>
<feature type="transmembrane region" description="Helical" evidence="9">
    <location>
        <begin position="340"/>
        <end position="363"/>
    </location>
</feature>
<feature type="transmembrane region" description="Helical" evidence="9">
    <location>
        <begin position="258"/>
        <end position="279"/>
    </location>
</feature>
<evidence type="ECO:0000256" key="6">
    <source>
        <dbReference type="ARBA" id="ARBA00022989"/>
    </source>
</evidence>
<reference evidence="12" key="2">
    <citation type="submission" date="2021-08" db="EMBL/GenBank/DDBJ databases">
        <authorList>
            <person name="Tani A."/>
            <person name="Ola A."/>
            <person name="Ogura Y."/>
            <person name="Katsura K."/>
            <person name="Hayashi T."/>
        </authorList>
    </citation>
    <scope>NUCLEOTIDE SEQUENCE</scope>
    <source>
        <strain evidence="12">DSM 23632</strain>
    </source>
</reference>
<dbReference type="PANTHER" id="PTHR33362">
    <property type="entry name" value="SIALIC ACID TRAP TRANSPORTER PERMEASE PROTEIN SIAT-RELATED"/>
    <property type="match status" value="1"/>
</dbReference>
<name>A0ABQ4U4T0_9HYPH</name>
<feature type="transmembrane region" description="Helical" evidence="9">
    <location>
        <begin position="29"/>
        <end position="56"/>
    </location>
</feature>
<proteinExistence type="predicted"/>
<feature type="transmembrane region" description="Helical" evidence="9">
    <location>
        <begin position="106"/>
        <end position="128"/>
    </location>
</feature>
<feature type="transmembrane region" description="Helical" evidence="9">
    <location>
        <begin position="299"/>
        <end position="328"/>
    </location>
</feature>
<dbReference type="PANTHER" id="PTHR33362:SF2">
    <property type="entry name" value="TRAP TRANSPORTER LARGE PERMEASE PROTEIN"/>
    <property type="match status" value="1"/>
</dbReference>
<keyword evidence="3" id="KW-1003">Cell membrane</keyword>
<evidence type="ECO:0000256" key="5">
    <source>
        <dbReference type="ARBA" id="ARBA00022692"/>
    </source>
</evidence>
<dbReference type="InterPro" id="IPR004681">
    <property type="entry name" value="TRAP_DctM"/>
</dbReference>
<comment type="caution">
    <text evidence="12">The sequence shown here is derived from an EMBL/GenBank/DDBJ whole genome shotgun (WGS) entry which is preliminary data.</text>
</comment>
<evidence type="ECO:0000256" key="9">
    <source>
        <dbReference type="SAM" id="Phobius"/>
    </source>
</evidence>
<feature type="transmembrane region" description="Helical" evidence="9">
    <location>
        <begin position="472"/>
        <end position="496"/>
    </location>
</feature>
<dbReference type="Pfam" id="PF04290">
    <property type="entry name" value="DctQ"/>
    <property type="match status" value="1"/>
</dbReference>
<evidence type="ECO:0000256" key="8">
    <source>
        <dbReference type="RuleBase" id="RU369079"/>
    </source>
</evidence>
<feature type="domain" description="Tripartite ATP-independent periplasmic transporters DctQ component" evidence="10">
    <location>
        <begin position="45"/>
        <end position="173"/>
    </location>
</feature>
<feature type="transmembrane region" description="Helical" evidence="9">
    <location>
        <begin position="559"/>
        <end position="580"/>
    </location>
</feature>
<protein>
    <submittedName>
        <fullName evidence="12">Sialic acid TRAP transporter permease protein SiaT</fullName>
    </submittedName>
</protein>
<dbReference type="InterPro" id="IPR055348">
    <property type="entry name" value="DctQ"/>
</dbReference>
<feature type="transmembrane region" description="Helical" evidence="9">
    <location>
        <begin position="176"/>
        <end position="194"/>
    </location>
</feature>
<feature type="transmembrane region" description="Helical" evidence="9">
    <location>
        <begin position="206"/>
        <end position="238"/>
    </location>
</feature>
<feature type="transmembrane region" description="Helical" evidence="9">
    <location>
        <begin position="148"/>
        <end position="169"/>
    </location>
</feature>
<keyword evidence="13" id="KW-1185">Reference proteome</keyword>
<evidence type="ECO:0000256" key="3">
    <source>
        <dbReference type="ARBA" id="ARBA00022475"/>
    </source>
</evidence>
<evidence type="ECO:0000256" key="1">
    <source>
        <dbReference type="ARBA" id="ARBA00004429"/>
    </source>
</evidence>
<feature type="transmembrane region" description="Helical" evidence="9">
    <location>
        <begin position="369"/>
        <end position="395"/>
    </location>
</feature>
<evidence type="ECO:0000259" key="10">
    <source>
        <dbReference type="Pfam" id="PF04290"/>
    </source>
</evidence>
<gene>
    <name evidence="12" type="primary">siaT_3</name>
    <name evidence="12" type="ORF">MPOCJGCO_3480</name>
</gene>
<accession>A0ABQ4U4T0</accession>
<reference evidence="12" key="1">
    <citation type="journal article" date="2021" name="Front. Microbiol.">
        <title>Comprehensive Comparative Genomics and Phenotyping of Methylobacterium Species.</title>
        <authorList>
            <person name="Alessa O."/>
            <person name="Ogura Y."/>
            <person name="Fujitani Y."/>
            <person name="Takami H."/>
            <person name="Hayashi T."/>
            <person name="Sahin N."/>
            <person name="Tani A."/>
        </authorList>
    </citation>
    <scope>NUCLEOTIDE SEQUENCE</scope>
    <source>
        <strain evidence="12">DSM 23632</strain>
    </source>
</reference>
<dbReference type="Pfam" id="PF06808">
    <property type="entry name" value="DctM"/>
    <property type="match status" value="1"/>
</dbReference>
<feature type="domain" description="TRAP C4-dicarboxylate transport system permease DctM subunit" evidence="11">
    <location>
        <begin position="215"/>
        <end position="620"/>
    </location>
</feature>
<evidence type="ECO:0000259" key="11">
    <source>
        <dbReference type="Pfam" id="PF06808"/>
    </source>
</evidence>
<comment type="subcellular location">
    <subcellularLocation>
        <location evidence="1 8">Cell inner membrane</location>
        <topology evidence="1 8">Multi-pass membrane protein</topology>
    </subcellularLocation>
</comment>
<comment type="function">
    <text evidence="8">Part of the tripartite ATP-independent periplasmic (TRAP) transport system.</text>
</comment>
<organism evidence="12 13">
    <name type="scientific">Methylobacterium trifolii</name>
    <dbReference type="NCBI Taxonomy" id="1003092"/>
    <lineage>
        <taxon>Bacteria</taxon>
        <taxon>Pseudomonadati</taxon>
        <taxon>Pseudomonadota</taxon>
        <taxon>Alphaproteobacteria</taxon>
        <taxon>Hyphomicrobiales</taxon>
        <taxon>Methylobacteriaceae</taxon>
        <taxon>Methylobacterium</taxon>
    </lineage>
</organism>
<dbReference type="NCBIfam" id="TIGR00786">
    <property type="entry name" value="dctM"/>
    <property type="match status" value="1"/>
</dbReference>
<sequence length="625" mass="65371">MQLDLASDAVPLQPPVSTRGWVRAADRTLGVAVEATAASLVVAEVVVLLGGVVSRYVFHRPLVWSDELASILFIWLAMLGSAAALRRAEHMRMTAVVGMCGPAARAFLNAVALAAGIVFVVLMLHPAYEFASEEMFVETPALGITNAWRAAALPVGFSLMLATALLQLFELARWRPILAALLLGGAIALGLVALEPVLRTLGNLNLILFFVLGVGAFVFCGVPIAFAFGLATFGYVGLTTGAPVSVVVGRLDEGMSHLILLAIPLFVFLGLLIEMTGMAKAMVGFLASLLGHVRGGLHYVLIGAMYLVSGISGSKAADMAAVAPVLFPEMKARGAKEGDLVALLAATGAQTETVPPSLVLITIGSATGVSITALFTGGLLPAVVLGAMLCGLVWWRYRSEDLSHVRRANRREIGRAFVVALPALALPFVIRAAVVEGVATATEVSTIGIVYAVVAGLAVYRQFAWRRVYPMLVATASLSGAILMIIGAATGMAWALTQSGFSLSLAEQMRGLPGGALSFLLVSAAAFIVLGSVLEGIPAIVLFGPLLFPIARQVGVHEVHYAMVVVLAMGLGLFAPPFGVGYYSACAISRIHPDAGIRPLIGYMLALLLGLLVVIFVPWISIGFL</sequence>
<keyword evidence="5 9" id="KW-0812">Transmembrane</keyword>
<feature type="transmembrane region" description="Helical" evidence="9">
    <location>
        <begin position="416"/>
        <end position="434"/>
    </location>
</feature>
<dbReference type="RefSeq" id="WP_238183921.1">
    <property type="nucleotide sequence ID" value="NZ_BPRB01000206.1"/>
</dbReference>
<feature type="transmembrane region" description="Helical" evidence="9">
    <location>
        <begin position="440"/>
        <end position="460"/>
    </location>
</feature>
<feature type="transmembrane region" description="Helical" evidence="9">
    <location>
        <begin position="600"/>
        <end position="622"/>
    </location>
</feature>
<evidence type="ECO:0000256" key="7">
    <source>
        <dbReference type="ARBA" id="ARBA00023136"/>
    </source>
</evidence>
<feature type="transmembrane region" description="Helical" evidence="9">
    <location>
        <begin position="68"/>
        <end position="85"/>
    </location>
</feature>
<dbReference type="EMBL" id="BPRB01000206">
    <property type="protein sequence ID" value="GJE61358.1"/>
    <property type="molecule type" value="Genomic_DNA"/>
</dbReference>
<evidence type="ECO:0000313" key="13">
    <source>
        <dbReference type="Proteomes" id="UP001055057"/>
    </source>
</evidence>
<evidence type="ECO:0000256" key="2">
    <source>
        <dbReference type="ARBA" id="ARBA00022448"/>
    </source>
</evidence>
<feature type="transmembrane region" description="Helical" evidence="9">
    <location>
        <begin position="516"/>
        <end position="547"/>
    </location>
</feature>
<keyword evidence="4 8" id="KW-0997">Cell inner membrane</keyword>
<dbReference type="InterPro" id="IPR010656">
    <property type="entry name" value="DctM"/>
</dbReference>
<evidence type="ECO:0000313" key="12">
    <source>
        <dbReference type="EMBL" id="GJE61358.1"/>
    </source>
</evidence>
<keyword evidence="2 8" id="KW-0813">Transport</keyword>
<keyword evidence="7 9" id="KW-0472">Membrane</keyword>
<dbReference type="Proteomes" id="UP001055057">
    <property type="component" value="Unassembled WGS sequence"/>
</dbReference>
<keyword evidence="6 9" id="KW-1133">Transmembrane helix</keyword>